<comment type="caution">
    <text evidence="2">The sequence shown here is derived from an EMBL/GenBank/DDBJ whole genome shotgun (WGS) entry which is preliminary data.</text>
</comment>
<dbReference type="SUPFAM" id="SSF88946">
    <property type="entry name" value="Sigma2 domain of RNA polymerase sigma factors"/>
    <property type="match status" value="1"/>
</dbReference>
<dbReference type="Pfam" id="PF04542">
    <property type="entry name" value="Sigma70_r2"/>
    <property type="match status" value="1"/>
</dbReference>
<dbReference type="EMBL" id="SMTL01000009">
    <property type="protein sequence ID" value="TDK29918.1"/>
    <property type="molecule type" value="Genomic_DNA"/>
</dbReference>
<dbReference type="GO" id="GO:0003700">
    <property type="term" value="F:DNA-binding transcription factor activity"/>
    <property type="evidence" value="ECO:0007669"/>
    <property type="project" value="InterPro"/>
</dbReference>
<evidence type="ECO:0000313" key="3">
    <source>
        <dbReference type="Proteomes" id="UP000295238"/>
    </source>
</evidence>
<name>A0A4R5U6U6_9HYPH</name>
<evidence type="ECO:0000313" key="2">
    <source>
        <dbReference type="EMBL" id="TDK29918.1"/>
    </source>
</evidence>
<reference evidence="2 3" key="1">
    <citation type="submission" date="2019-03" db="EMBL/GenBank/DDBJ databases">
        <title>Rhizobium sp. nov., an bacterium isolated from biocrust in Mu Us Desert.</title>
        <authorList>
            <person name="Lixiong L."/>
        </authorList>
    </citation>
    <scope>NUCLEOTIDE SEQUENCE [LARGE SCALE GENOMIC DNA]</scope>
    <source>
        <strain evidence="2 3">SPY-1</strain>
    </source>
</reference>
<dbReference type="AlphaFoldDB" id="A0A4R5U6U6"/>
<dbReference type="InterPro" id="IPR013325">
    <property type="entry name" value="RNA_pol_sigma_r2"/>
</dbReference>
<keyword evidence="3" id="KW-1185">Reference proteome</keyword>
<organism evidence="2 3">
    <name type="scientific">Rhizobium deserti</name>
    <dbReference type="NCBI Taxonomy" id="2547961"/>
    <lineage>
        <taxon>Bacteria</taxon>
        <taxon>Pseudomonadati</taxon>
        <taxon>Pseudomonadota</taxon>
        <taxon>Alphaproteobacteria</taxon>
        <taxon>Hyphomicrobiales</taxon>
        <taxon>Rhizobiaceae</taxon>
        <taxon>Rhizobium/Agrobacterium group</taxon>
        <taxon>Rhizobium</taxon>
    </lineage>
</organism>
<dbReference type="GO" id="GO:0006352">
    <property type="term" value="P:DNA-templated transcription initiation"/>
    <property type="evidence" value="ECO:0007669"/>
    <property type="project" value="InterPro"/>
</dbReference>
<dbReference type="Gene3D" id="1.10.1740.10">
    <property type="match status" value="1"/>
</dbReference>
<dbReference type="Proteomes" id="UP000295238">
    <property type="component" value="Unassembled WGS sequence"/>
</dbReference>
<evidence type="ECO:0000259" key="1">
    <source>
        <dbReference type="Pfam" id="PF04542"/>
    </source>
</evidence>
<proteinExistence type="predicted"/>
<gene>
    <name evidence="2" type="ORF">E2F50_22270</name>
</gene>
<accession>A0A4R5U6U6</accession>
<protein>
    <recommendedName>
        <fullName evidence="1">RNA polymerase sigma-70 region 2 domain-containing protein</fullName>
    </recommendedName>
</protein>
<dbReference type="InterPro" id="IPR007627">
    <property type="entry name" value="RNA_pol_sigma70_r2"/>
</dbReference>
<feature type="domain" description="RNA polymerase sigma-70 region 2" evidence="1">
    <location>
        <begin position="116"/>
        <end position="168"/>
    </location>
</feature>
<sequence>MDDQEERTCRLVVISFRTSFSRMTYLPWHWPSKAQWLGRNAQISTRTRSRELYCTSTGWGLSRRRRFPPRRDRSPPCDLHVDRVSTWQPPRTVEIEYSMRTTSKDIDDQAEMVRIIPELRSFATRFVRDRDEMDNLVQETLTRGLATIEELKPGTPMWAWMFTIMRNSFWAGTNKGAEPSVD</sequence>